<proteinExistence type="predicted"/>
<evidence type="ECO:0000313" key="3">
    <source>
        <dbReference type="Proteomes" id="UP000823775"/>
    </source>
</evidence>
<feature type="coiled-coil region" evidence="1">
    <location>
        <begin position="47"/>
        <end position="74"/>
    </location>
</feature>
<sequence>VLLDDFFKKYGDYDVARLSTSQKITRDSHQELIFTMQLRLHTANEEIIKVEKHLGELQKVLTRVEKELEAWTSKKKKTMTLIEEHQKKLSKNQGCITTTQDEIHAFEKISPLT</sequence>
<evidence type="ECO:0000256" key="1">
    <source>
        <dbReference type="SAM" id="Coils"/>
    </source>
</evidence>
<organism evidence="2 3">
    <name type="scientific">Datura stramonium</name>
    <name type="common">Jimsonweed</name>
    <name type="synonym">Common thornapple</name>
    <dbReference type="NCBI Taxonomy" id="4076"/>
    <lineage>
        <taxon>Eukaryota</taxon>
        <taxon>Viridiplantae</taxon>
        <taxon>Streptophyta</taxon>
        <taxon>Embryophyta</taxon>
        <taxon>Tracheophyta</taxon>
        <taxon>Spermatophyta</taxon>
        <taxon>Magnoliopsida</taxon>
        <taxon>eudicotyledons</taxon>
        <taxon>Gunneridae</taxon>
        <taxon>Pentapetalae</taxon>
        <taxon>asterids</taxon>
        <taxon>lamiids</taxon>
        <taxon>Solanales</taxon>
        <taxon>Solanaceae</taxon>
        <taxon>Solanoideae</taxon>
        <taxon>Datureae</taxon>
        <taxon>Datura</taxon>
    </lineage>
</organism>
<keyword evidence="3" id="KW-1185">Reference proteome</keyword>
<name>A0ABS8UXJ0_DATST</name>
<accession>A0ABS8UXJ0</accession>
<dbReference type="Proteomes" id="UP000823775">
    <property type="component" value="Unassembled WGS sequence"/>
</dbReference>
<protein>
    <submittedName>
        <fullName evidence="2">Uncharacterized protein</fullName>
    </submittedName>
</protein>
<gene>
    <name evidence="2" type="ORF">HAX54_022877</name>
</gene>
<comment type="caution">
    <text evidence="2">The sequence shown here is derived from an EMBL/GenBank/DDBJ whole genome shotgun (WGS) entry which is preliminary data.</text>
</comment>
<keyword evidence="1" id="KW-0175">Coiled coil</keyword>
<evidence type="ECO:0000313" key="2">
    <source>
        <dbReference type="EMBL" id="MCD9638738.1"/>
    </source>
</evidence>
<feature type="non-terminal residue" evidence="2">
    <location>
        <position position="1"/>
    </location>
</feature>
<reference evidence="2 3" key="1">
    <citation type="journal article" date="2021" name="BMC Genomics">
        <title>Datura genome reveals duplications of psychoactive alkaloid biosynthetic genes and high mutation rate following tissue culture.</title>
        <authorList>
            <person name="Rajewski A."/>
            <person name="Carter-House D."/>
            <person name="Stajich J."/>
            <person name="Litt A."/>
        </authorList>
    </citation>
    <scope>NUCLEOTIDE SEQUENCE [LARGE SCALE GENOMIC DNA]</scope>
    <source>
        <strain evidence="2">AR-01</strain>
    </source>
</reference>
<dbReference type="EMBL" id="JACEIK010002768">
    <property type="protein sequence ID" value="MCD9638738.1"/>
    <property type="molecule type" value="Genomic_DNA"/>
</dbReference>